<dbReference type="InterPro" id="IPR023210">
    <property type="entry name" value="NADP_OxRdtase_dom"/>
</dbReference>
<sequence>MKFRTLGKTGYSVSEVSLGTWQLGGKWGTPFDPKDARDTLEEAYDRGVNFFDTADGYQDGQSEKAVGEFVRNHPDVHYTTKIGRKEMPLDIKHFDPTHLDRYVDESLQNMGVDSLDMVLLHCPPMMNYYMPETFLNWTSSSKLEKFRTTVSVSSGSKKASKPSVMTSRLSRSSSTCFAFVLPISSLA</sequence>
<name>A0A4R5NQT5_LENBU</name>
<dbReference type="EMBL" id="PUFP01000031">
    <property type="protein sequence ID" value="TDG79007.1"/>
    <property type="molecule type" value="Genomic_DNA"/>
</dbReference>
<feature type="domain" description="NADP-dependent oxidoreductase" evidence="1">
    <location>
        <begin position="16"/>
        <end position="133"/>
    </location>
</feature>
<dbReference type="Gene3D" id="3.20.20.100">
    <property type="entry name" value="NADP-dependent oxidoreductase domain"/>
    <property type="match status" value="1"/>
</dbReference>
<dbReference type="AlphaFoldDB" id="A0A4R5NQT5"/>
<dbReference type="SUPFAM" id="SSF51430">
    <property type="entry name" value="NAD(P)-linked oxidoreductase"/>
    <property type="match status" value="1"/>
</dbReference>
<evidence type="ECO:0000313" key="2">
    <source>
        <dbReference type="EMBL" id="TDG79007.1"/>
    </source>
</evidence>
<dbReference type="Proteomes" id="UP000295181">
    <property type="component" value="Unassembled WGS sequence"/>
</dbReference>
<reference evidence="2 3" key="1">
    <citation type="journal article" date="2019" name="Appl. Microbiol. Biotechnol.">
        <title>Uncovering carbohydrate metabolism through a genotype-phenotype association study of 56 lactic acid bacteria genomes.</title>
        <authorList>
            <person name="Buron-Moles G."/>
            <person name="Chailyan A."/>
            <person name="Dolejs I."/>
            <person name="Forster J."/>
            <person name="Miks M.H."/>
        </authorList>
    </citation>
    <scope>NUCLEOTIDE SEQUENCE [LARGE SCALE GENOMIC DNA]</scope>
    <source>
        <strain evidence="2 3">ATCC 4005</strain>
    </source>
</reference>
<protein>
    <recommendedName>
        <fullName evidence="1">NADP-dependent oxidoreductase domain-containing protein</fullName>
    </recommendedName>
</protein>
<evidence type="ECO:0000259" key="1">
    <source>
        <dbReference type="Pfam" id="PF00248"/>
    </source>
</evidence>
<gene>
    <name evidence="2" type="ORF">C5L32_001207</name>
</gene>
<organism evidence="2 3">
    <name type="scientific">Lentilactobacillus buchneri DSM 20057</name>
    <dbReference type="NCBI Taxonomy" id="1423728"/>
    <lineage>
        <taxon>Bacteria</taxon>
        <taxon>Bacillati</taxon>
        <taxon>Bacillota</taxon>
        <taxon>Bacilli</taxon>
        <taxon>Lactobacillales</taxon>
        <taxon>Lactobacillaceae</taxon>
        <taxon>Lentilactobacillus</taxon>
    </lineage>
</organism>
<dbReference type="PANTHER" id="PTHR43312:SF1">
    <property type="entry name" value="NADP-DEPENDENT OXIDOREDUCTASE DOMAIN-CONTAINING PROTEIN"/>
    <property type="match status" value="1"/>
</dbReference>
<comment type="caution">
    <text evidence="2">The sequence shown here is derived from an EMBL/GenBank/DDBJ whole genome shotgun (WGS) entry which is preliminary data.</text>
</comment>
<accession>A0A4R5NQT5</accession>
<dbReference type="PANTHER" id="PTHR43312">
    <property type="entry name" value="D-THREO-ALDOSE 1-DEHYDROGENASE"/>
    <property type="match status" value="1"/>
</dbReference>
<dbReference type="Pfam" id="PF00248">
    <property type="entry name" value="Aldo_ket_red"/>
    <property type="match status" value="1"/>
</dbReference>
<dbReference type="InterPro" id="IPR053135">
    <property type="entry name" value="AKR2_Oxidoreductase"/>
</dbReference>
<proteinExistence type="predicted"/>
<dbReference type="InterPro" id="IPR036812">
    <property type="entry name" value="NAD(P)_OxRdtase_dom_sf"/>
</dbReference>
<evidence type="ECO:0000313" key="3">
    <source>
        <dbReference type="Proteomes" id="UP000295181"/>
    </source>
</evidence>